<dbReference type="Proteomes" id="UP001202831">
    <property type="component" value="Unassembled WGS sequence"/>
</dbReference>
<comment type="catalytic activity">
    <reaction evidence="7 8">
        <text>shikimate + NADP(+) = 3-dehydroshikimate + NADPH + H(+)</text>
        <dbReference type="Rhea" id="RHEA:17737"/>
        <dbReference type="ChEBI" id="CHEBI:15378"/>
        <dbReference type="ChEBI" id="CHEBI:16630"/>
        <dbReference type="ChEBI" id="CHEBI:36208"/>
        <dbReference type="ChEBI" id="CHEBI:57783"/>
        <dbReference type="ChEBI" id="CHEBI:58349"/>
        <dbReference type="EC" id="1.1.1.25"/>
    </reaction>
</comment>
<feature type="domain" description="Quinate/shikimate 5-dehydrogenase/glutamyl-tRNA reductase" evidence="9">
    <location>
        <begin position="116"/>
        <end position="191"/>
    </location>
</feature>
<feature type="domain" description="Shikimate dehydrogenase substrate binding N-terminal" evidence="10">
    <location>
        <begin position="7"/>
        <end position="89"/>
    </location>
</feature>
<dbReference type="PANTHER" id="PTHR21089:SF1">
    <property type="entry name" value="BIFUNCTIONAL 3-DEHYDROQUINATE DEHYDRATASE_SHIKIMATE DEHYDROGENASE, CHLOROPLASTIC"/>
    <property type="match status" value="1"/>
</dbReference>
<dbReference type="PANTHER" id="PTHR21089">
    <property type="entry name" value="SHIKIMATE DEHYDROGENASE"/>
    <property type="match status" value="1"/>
</dbReference>
<feature type="binding site" evidence="8">
    <location>
        <begin position="150"/>
        <end position="155"/>
    </location>
    <ligand>
        <name>NADP(+)</name>
        <dbReference type="ChEBI" id="CHEBI:58349"/>
    </ligand>
</feature>
<dbReference type="InterPro" id="IPR046346">
    <property type="entry name" value="Aminoacid_DH-like_N_sf"/>
</dbReference>
<dbReference type="EC" id="1.1.1.25" evidence="2 8"/>
<dbReference type="NCBIfam" id="NF001310">
    <property type="entry name" value="PRK00258.1-2"/>
    <property type="match status" value="1"/>
</dbReference>
<comment type="pathway">
    <text evidence="1 8">Metabolic intermediate biosynthesis; chorismate biosynthesis; chorismate from D-erythrose 4-phosphate and phosphoenolpyruvate: step 4/7.</text>
</comment>
<keyword evidence="4 8" id="KW-0521">NADP</keyword>
<feature type="binding site" evidence="8">
    <location>
        <position position="215"/>
    </location>
    <ligand>
        <name>shikimate</name>
        <dbReference type="ChEBI" id="CHEBI:36208"/>
    </ligand>
</feature>
<sequence>MSDKYVVIGNPIAHSKSPAIHSQFAAQTRQRLEYQTLLAPTDGFELSVHNFIVAGGKGANVTVPFKEQAFTLCTELSDDARLAGAVNTLSFLPDGQIRGDNTDGQGLVADLLSHTSLNHKVVLLIGAGGAARGAILPLLRSGVKQLIISNRTFEKAQMLAKQFKDYGNITAVPMAELEFGFDIIINSTSASLAGDLPGVPVHIFSPDTLCYDMMYGAELTAFNAWAKSHGVVNCIDGLGMLVGQAAISFEIWRGVKPDVDIVLSQLRQALEAK</sequence>
<keyword evidence="5 8" id="KW-0560">Oxidoreductase</keyword>
<keyword evidence="6 8" id="KW-0057">Aromatic amino acid biosynthesis</keyword>
<dbReference type="EMBL" id="JAKIKT010000013">
    <property type="protein sequence ID" value="MCL2916335.1"/>
    <property type="molecule type" value="Genomic_DNA"/>
</dbReference>
<dbReference type="InterPro" id="IPR041121">
    <property type="entry name" value="SDH_C"/>
</dbReference>
<dbReference type="SUPFAM" id="SSF51735">
    <property type="entry name" value="NAD(P)-binding Rossmann-fold domains"/>
    <property type="match status" value="1"/>
</dbReference>
<feature type="binding site" evidence="8">
    <location>
        <position position="237"/>
    </location>
    <ligand>
        <name>NADP(+)</name>
        <dbReference type="ChEBI" id="CHEBI:58349"/>
    </ligand>
</feature>
<feature type="binding site" evidence="8">
    <location>
        <begin position="15"/>
        <end position="17"/>
    </location>
    <ligand>
        <name>shikimate</name>
        <dbReference type="ChEBI" id="CHEBI:36208"/>
    </ligand>
</feature>
<dbReference type="Gene3D" id="3.40.50.10860">
    <property type="entry name" value="Leucine Dehydrogenase, chain A, domain 1"/>
    <property type="match status" value="1"/>
</dbReference>
<dbReference type="InterPro" id="IPR013708">
    <property type="entry name" value="Shikimate_DH-bd_N"/>
</dbReference>
<name>A0ABT0ND99_9GAMM</name>
<protein>
    <recommendedName>
        <fullName evidence="2 8">Shikimate dehydrogenase (NADP(+))</fullName>
        <shortName evidence="8">SDH</shortName>
        <ecNumber evidence="2 8">1.1.1.25</ecNumber>
    </recommendedName>
</protein>
<evidence type="ECO:0000313" key="12">
    <source>
        <dbReference type="EMBL" id="MCL2916335.1"/>
    </source>
</evidence>
<feature type="binding site" evidence="8">
    <location>
        <position position="244"/>
    </location>
    <ligand>
        <name>shikimate</name>
        <dbReference type="ChEBI" id="CHEBI:36208"/>
    </ligand>
</feature>
<dbReference type="RefSeq" id="WP_249250875.1">
    <property type="nucleotide sequence ID" value="NZ_JAKIKT010000013.1"/>
</dbReference>
<comment type="subunit">
    <text evidence="8">Homodimer.</text>
</comment>
<comment type="caution">
    <text evidence="12">The sequence shown here is derived from an EMBL/GenBank/DDBJ whole genome shotgun (WGS) entry which is preliminary data.</text>
</comment>
<dbReference type="CDD" id="cd01065">
    <property type="entry name" value="NAD_bind_Shikimate_DH"/>
    <property type="match status" value="1"/>
</dbReference>
<comment type="function">
    <text evidence="8">Involved in the biosynthesis of the chorismate, which leads to the biosynthesis of aromatic amino acids. Catalyzes the reversible NADPH linked reduction of 3-dehydroshikimate (DHSA) to yield shikimate (SA).</text>
</comment>
<feature type="binding site" evidence="8">
    <location>
        <position position="78"/>
    </location>
    <ligand>
        <name>NADP(+)</name>
        <dbReference type="ChEBI" id="CHEBI:58349"/>
    </ligand>
</feature>
<feature type="binding site" evidence="8">
    <location>
        <begin position="126"/>
        <end position="130"/>
    </location>
    <ligand>
        <name>NADP(+)</name>
        <dbReference type="ChEBI" id="CHEBI:58349"/>
    </ligand>
</feature>
<proteinExistence type="inferred from homology"/>
<dbReference type="InterPro" id="IPR022893">
    <property type="entry name" value="Shikimate_DH_fam"/>
</dbReference>
<gene>
    <name evidence="8 12" type="primary">aroE</name>
    <name evidence="12" type="ORF">L2725_21605</name>
</gene>
<feature type="domain" description="SDH C-terminal" evidence="11">
    <location>
        <begin position="237"/>
        <end position="267"/>
    </location>
</feature>
<evidence type="ECO:0000256" key="3">
    <source>
        <dbReference type="ARBA" id="ARBA00022605"/>
    </source>
</evidence>
<dbReference type="InterPro" id="IPR011342">
    <property type="entry name" value="Shikimate_DH"/>
</dbReference>
<evidence type="ECO:0000256" key="7">
    <source>
        <dbReference type="ARBA" id="ARBA00049442"/>
    </source>
</evidence>
<reference evidence="12 13" key="1">
    <citation type="submission" date="2022-01" db="EMBL/GenBank/DDBJ databases">
        <title>Whole genome-based taxonomy of the Shewanellaceae.</title>
        <authorList>
            <person name="Martin-Rodriguez A.J."/>
        </authorList>
    </citation>
    <scope>NUCLEOTIDE SEQUENCE [LARGE SCALE GENOMIC DNA]</scope>
    <source>
        <strain evidence="12 13">DSM 21332</strain>
    </source>
</reference>
<dbReference type="InterPro" id="IPR006151">
    <property type="entry name" value="Shikm_DH/Glu-tRNA_Rdtase"/>
</dbReference>
<dbReference type="HAMAP" id="MF_00222">
    <property type="entry name" value="Shikimate_DH_AroE"/>
    <property type="match status" value="1"/>
</dbReference>
<dbReference type="Pfam" id="PF01488">
    <property type="entry name" value="Shikimate_DH"/>
    <property type="match status" value="1"/>
</dbReference>
<feature type="binding site" evidence="8">
    <location>
        <position position="213"/>
    </location>
    <ligand>
        <name>NADP(+)</name>
        <dbReference type="ChEBI" id="CHEBI:58349"/>
    </ligand>
</feature>
<feature type="active site" description="Proton acceptor" evidence="8">
    <location>
        <position position="66"/>
    </location>
</feature>
<keyword evidence="13" id="KW-1185">Reference proteome</keyword>
<dbReference type="Pfam" id="PF08501">
    <property type="entry name" value="Shikimate_dh_N"/>
    <property type="match status" value="1"/>
</dbReference>
<feature type="binding site" evidence="8">
    <location>
        <position position="103"/>
    </location>
    <ligand>
        <name>shikimate</name>
        <dbReference type="ChEBI" id="CHEBI:36208"/>
    </ligand>
</feature>
<dbReference type="GO" id="GO:0004764">
    <property type="term" value="F:shikimate 3-dehydrogenase (NADP+) activity"/>
    <property type="evidence" value="ECO:0007669"/>
    <property type="project" value="UniProtKB-EC"/>
</dbReference>
<dbReference type="SUPFAM" id="SSF53223">
    <property type="entry name" value="Aminoacid dehydrogenase-like, N-terminal domain"/>
    <property type="match status" value="1"/>
</dbReference>
<comment type="similarity">
    <text evidence="8">Belongs to the shikimate dehydrogenase family.</text>
</comment>
<keyword evidence="3 8" id="KW-0028">Amino-acid biosynthesis</keyword>
<evidence type="ECO:0000256" key="2">
    <source>
        <dbReference type="ARBA" id="ARBA00012962"/>
    </source>
</evidence>
<dbReference type="InterPro" id="IPR036291">
    <property type="entry name" value="NAD(P)-bd_dom_sf"/>
</dbReference>
<evidence type="ECO:0000259" key="9">
    <source>
        <dbReference type="Pfam" id="PF01488"/>
    </source>
</evidence>
<evidence type="ECO:0000259" key="11">
    <source>
        <dbReference type="Pfam" id="PF18317"/>
    </source>
</evidence>
<evidence type="ECO:0000256" key="8">
    <source>
        <dbReference type="HAMAP-Rule" id="MF_00222"/>
    </source>
</evidence>
<evidence type="ECO:0000256" key="1">
    <source>
        <dbReference type="ARBA" id="ARBA00004871"/>
    </source>
</evidence>
<organism evidence="12 13">
    <name type="scientific">Shewanella corallii</name>
    <dbReference type="NCBI Taxonomy" id="560080"/>
    <lineage>
        <taxon>Bacteria</taxon>
        <taxon>Pseudomonadati</taxon>
        <taxon>Pseudomonadota</taxon>
        <taxon>Gammaproteobacteria</taxon>
        <taxon>Alteromonadales</taxon>
        <taxon>Shewanellaceae</taxon>
        <taxon>Shewanella</taxon>
    </lineage>
</organism>
<dbReference type="Gene3D" id="3.40.50.720">
    <property type="entry name" value="NAD(P)-binding Rossmann-like Domain"/>
    <property type="match status" value="1"/>
</dbReference>
<evidence type="ECO:0000256" key="5">
    <source>
        <dbReference type="ARBA" id="ARBA00023002"/>
    </source>
</evidence>
<evidence type="ECO:0000259" key="10">
    <source>
        <dbReference type="Pfam" id="PF08501"/>
    </source>
</evidence>
<accession>A0ABT0ND99</accession>
<evidence type="ECO:0000313" key="13">
    <source>
        <dbReference type="Proteomes" id="UP001202831"/>
    </source>
</evidence>
<evidence type="ECO:0000256" key="6">
    <source>
        <dbReference type="ARBA" id="ARBA00023141"/>
    </source>
</evidence>
<dbReference type="NCBIfam" id="TIGR00507">
    <property type="entry name" value="aroE"/>
    <property type="match status" value="1"/>
</dbReference>
<feature type="binding site" evidence="8">
    <location>
        <position position="62"/>
    </location>
    <ligand>
        <name>shikimate</name>
        <dbReference type="ChEBI" id="CHEBI:36208"/>
    </ligand>
</feature>
<dbReference type="Pfam" id="PF18317">
    <property type="entry name" value="SDH_C"/>
    <property type="match status" value="1"/>
</dbReference>
<evidence type="ECO:0000256" key="4">
    <source>
        <dbReference type="ARBA" id="ARBA00022857"/>
    </source>
</evidence>
<feature type="binding site" evidence="8">
    <location>
        <position position="87"/>
    </location>
    <ligand>
        <name>shikimate</name>
        <dbReference type="ChEBI" id="CHEBI:36208"/>
    </ligand>
</feature>